<proteinExistence type="predicted"/>
<dbReference type="EMBL" id="FRYK01000003">
    <property type="protein sequence ID" value="SHO73743.1"/>
    <property type="molecule type" value="Genomic_DNA"/>
</dbReference>
<dbReference type="STRING" id="416016.SAMN05443547_2115"/>
<name>A0A1M7ZY41_9FLAO</name>
<organism evidence="1 2">
    <name type="scientific">Flavobacterium cucumis</name>
    <dbReference type="NCBI Taxonomy" id="416016"/>
    <lineage>
        <taxon>Bacteria</taxon>
        <taxon>Pseudomonadati</taxon>
        <taxon>Bacteroidota</taxon>
        <taxon>Flavobacteriia</taxon>
        <taxon>Flavobacteriales</taxon>
        <taxon>Flavobacteriaceae</taxon>
        <taxon>Flavobacterium</taxon>
    </lineage>
</organism>
<accession>A0A1M7ZY41</accession>
<evidence type="ECO:0000313" key="2">
    <source>
        <dbReference type="Proteomes" id="UP000184611"/>
    </source>
</evidence>
<sequence length="41" mass="4650">MIDLRYSKEKIINALFKVVTFDALSSNAECLPTFEELDTIA</sequence>
<dbReference type="Proteomes" id="UP000184611">
    <property type="component" value="Unassembled WGS sequence"/>
</dbReference>
<gene>
    <name evidence="1" type="ORF">SAMN05443547_2115</name>
</gene>
<dbReference type="AlphaFoldDB" id="A0A1M7ZY41"/>
<evidence type="ECO:0000313" key="1">
    <source>
        <dbReference type="EMBL" id="SHO73743.1"/>
    </source>
</evidence>
<protein>
    <submittedName>
        <fullName evidence="1">Uncharacterized protein</fullName>
    </submittedName>
</protein>
<keyword evidence="2" id="KW-1185">Reference proteome</keyword>
<reference evidence="2" key="1">
    <citation type="submission" date="2016-12" db="EMBL/GenBank/DDBJ databases">
        <authorList>
            <person name="Varghese N."/>
            <person name="Submissions S."/>
        </authorList>
    </citation>
    <scope>NUCLEOTIDE SEQUENCE [LARGE SCALE GENOMIC DNA]</scope>
    <source>
        <strain evidence="2">DSM 18830</strain>
    </source>
</reference>